<dbReference type="SUPFAM" id="SSF75445">
    <property type="entry name" value="D-ribose-5-phosphate isomerase (RpiA), lid domain"/>
    <property type="match status" value="1"/>
</dbReference>
<evidence type="ECO:0000313" key="4">
    <source>
        <dbReference type="EMBL" id="EQD45247.1"/>
    </source>
</evidence>
<dbReference type="NCBIfam" id="TIGR00021">
    <property type="entry name" value="rpiA"/>
    <property type="match status" value="1"/>
</dbReference>
<dbReference type="CDD" id="cd01398">
    <property type="entry name" value="RPI_A"/>
    <property type="match status" value="1"/>
</dbReference>
<proteinExistence type="inferred from homology"/>
<reference evidence="4" key="1">
    <citation type="submission" date="2013-08" db="EMBL/GenBank/DDBJ databases">
        <authorList>
            <person name="Mendez C."/>
            <person name="Richter M."/>
            <person name="Ferrer M."/>
            <person name="Sanchez J."/>
        </authorList>
    </citation>
    <scope>NUCLEOTIDE SEQUENCE</scope>
</reference>
<dbReference type="GO" id="GO:0005829">
    <property type="term" value="C:cytosol"/>
    <property type="evidence" value="ECO:0007669"/>
    <property type="project" value="TreeGrafter"/>
</dbReference>
<dbReference type="NCBIfam" id="NF001924">
    <property type="entry name" value="PRK00702.1"/>
    <property type="match status" value="1"/>
</dbReference>
<dbReference type="InterPro" id="IPR037171">
    <property type="entry name" value="NagB/RpiA_transferase-like"/>
</dbReference>
<dbReference type="GO" id="GO:0006014">
    <property type="term" value="P:D-ribose metabolic process"/>
    <property type="evidence" value="ECO:0007669"/>
    <property type="project" value="TreeGrafter"/>
</dbReference>
<dbReference type="HAMAP" id="MF_00170">
    <property type="entry name" value="Rib_5P_isom_A"/>
    <property type="match status" value="1"/>
</dbReference>
<gene>
    <name evidence="4" type="ORF">B1A_14887</name>
</gene>
<dbReference type="AlphaFoldDB" id="T0ZL93"/>
<evidence type="ECO:0000256" key="2">
    <source>
        <dbReference type="ARBA" id="ARBA00023235"/>
    </source>
</evidence>
<dbReference type="GO" id="GO:0004751">
    <property type="term" value="F:ribose-5-phosphate isomerase activity"/>
    <property type="evidence" value="ECO:0007669"/>
    <property type="project" value="UniProtKB-EC"/>
</dbReference>
<dbReference type="Gene3D" id="3.40.50.1360">
    <property type="match status" value="1"/>
</dbReference>
<dbReference type="EMBL" id="AUZX01010938">
    <property type="protein sequence ID" value="EQD45247.1"/>
    <property type="molecule type" value="Genomic_DNA"/>
</dbReference>
<evidence type="ECO:0000256" key="3">
    <source>
        <dbReference type="ARBA" id="ARBA00029734"/>
    </source>
</evidence>
<name>T0ZL93_9ZZZZ</name>
<dbReference type="EC" id="5.3.1.6" evidence="1"/>
<accession>T0ZL93</accession>
<dbReference type="InterPro" id="IPR004788">
    <property type="entry name" value="Ribose5P_isomerase_type_A"/>
</dbReference>
<evidence type="ECO:0000256" key="1">
    <source>
        <dbReference type="ARBA" id="ARBA00011959"/>
    </source>
</evidence>
<dbReference type="GO" id="GO:0009052">
    <property type="term" value="P:pentose-phosphate shunt, non-oxidative branch"/>
    <property type="evidence" value="ECO:0007669"/>
    <property type="project" value="InterPro"/>
</dbReference>
<dbReference type="PANTHER" id="PTHR11934:SF0">
    <property type="entry name" value="RIBOSE-5-PHOSPHATE ISOMERASE"/>
    <property type="match status" value="1"/>
</dbReference>
<dbReference type="InterPro" id="IPR020672">
    <property type="entry name" value="Ribose5P_isomerase_typA_subgr"/>
</dbReference>
<protein>
    <recommendedName>
        <fullName evidence="1">ribose-5-phosphate isomerase</fullName>
        <ecNumber evidence="1">5.3.1.6</ecNumber>
    </recommendedName>
    <alternativeName>
        <fullName evidence="3">Phosphoriboisomerase</fullName>
    </alternativeName>
</protein>
<reference evidence="4" key="2">
    <citation type="journal article" date="2014" name="ISME J.">
        <title>Microbial stratification in low pH oxic and suboxic macroscopic growths along an acid mine drainage.</title>
        <authorList>
            <person name="Mendez-Garcia C."/>
            <person name="Mesa V."/>
            <person name="Sprenger R.R."/>
            <person name="Richter M."/>
            <person name="Diez M.S."/>
            <person name="Solano J."/>
            <person name="Bargiela R."/>
            <person name="Golyshina O.V."/>
            <person name="Manteca A."/>
            <person name="Ramos J.L."/>
            <person name="Gallego J.R."/>
            <person name="Llorente I."/>
            <person name="Martins Dos Santos V.A."/>
            <person name="Jensen O.N."/>
            <person name="Pelaez A.I."/>
            <person name="Sanchez J."/>
            <person name="Ferrer M."/>
        </authorList>
    </citation>
    <scope>NUCLEOTIDE SEQUENCE</scope>
</reference>
<dbReference type="Pfam" id="PF06026">
    <property type="entry name" value="Rib_5-P_isom_A"/>
    <property type="match status" value="1"/>
</dbReference>
<sequence length="233" mass="25402">MDTPQTLAKQAAAARAIDELTPGLRIALGTGSTADELLRAIAGRFGRPAPFDCVASSRATEERARSLGLPVRPLRADDRFDLMLDGADEATPSLDLTKGGGGALFREKFLARLSRRVVILVDETKLVRHLGETHPIPVEVVPFARPVLAHRWARDGWTVTERRAAEGSPFVTDNGNEILDLRPPRGLEDPTEVDRALRLHEGVVETGLFCGIADLIIIGHPDGTTDELRRPDR</sequence>
<dbReference type="SUPFAM" id="SSF100950">
    <property type="entry name" value="NagB/RpiA/CoA transferase-like"/>
    <property type="match status" value="1"/>
</dbReference>
<comment type="caution">
    <text evidence="4">The sequence shown here is derived from an EMBL/GenBank/DDBJ whole genome shotgun (WGS) entry which is preliminary data.</text>
</comment>
<organism evidence="4">
    <name type="scientific">mine drainage metagenome</name>
    <dbReference type="NCBI Taxonomy" id="410659"/>
    <lineage>
        <taxon>unclassified sequences</taxon>
        <taxon>metagenomes</taxon>
        <taxon>ecological metagenomes</taxon>
    </lineage>
</organism>
<keyword evidence="2 4" id="KW-0413">Isomerase</keyword>
<dbReference type="PANTHER" id="PTHR11934">
    <property type="entry name" value="RIBOSE-5-PHOSPHATE ISOMERASE"/>
    <property type="match status" value="1"/>
</dbReference>
<dbReference type="Gene3D" id="3.30.70.260">
    <property type="match status" value="1"/>
</dbReference>